<protein>
    <submittedName>
        <fullName evidence="2">Uncharacterized protein</fullName>
    </submittedName>
</protein>
<dbReference type="OrthoDB" id="10380153at2759"/>
<evidence type="ECO:0000313" key="2">
    <source>
        <dbReference type="EMBL" id="TFJ87984.1"/>
    </source>
</evidence>
<accession>A0A4D9DAE9</accession>
<feature type="compositionally biased region" description="Acidic residues" evidence="1">
    <location>
        <begin position="65"/>
        <end position="75"/>
    </location>
</feature>
<evidence type="ECO:0000256" key="1">
    <source>
        <dbReference type="SAM" id="MobiDB-lite"/>
    </source>
</evidence>
<gene>
    <name evidence="2" type="ORF">NSK_000338</name>
</gene>
<feature type="compositionally biased region" description="Basic and acidic residues" evidence="1">
    <location>
        <begin position="36"/>
        <end position="46"/>
    </location>
</feature>
<organism evidence="2 3">
    <name type="scientific">Nannochloropsis salina CCMP1776</name>
    <dbReference type="NCBI Taxonomy" id="1027361"/>
    <lineage>
        <taxon>Eukaryota</taxon>
        <taxon>Sar</taxon>
        <taxon>Stramenopiles</taxon>
        <taxon>Ochrophyta</taxon>
        <taxon>Eustigmatophyceae</taxon>
        <taxon>Eustigmatales</taxon>
        <taxon>Monodopsidaceae</taxon>
        <taxon>Microchloropsis</taxon>
        <taxon>Microchloropsis salina</taxon>
    </lineage>
</organism>
<feature type="region of interest" description="Disordered" evidence="1">
    <location>
        <begin position="403"/>
        <end position="425"/>
    </location>
</feature>
<feature type="region of interest" description="Disordered" evidence="1">
    <location>
        <begin position="243"/>
        <end position="319"/>
    </location>
</feature>
<dbReference type="Proteomes" id="UP000355283">
    <property type="component" value="Unassembled WGS sequence"/>
</dbReference>
<feature type="region of interest" description="Disordered" evidence="1">
    <location>
        <begin position="154"/>
        <end position="179"/>
    </location>
</feature>
<dbReference type="AlphaFoldDB" id="A0A4D9DAE9"/>
<dbReference type="EMBL" id="SDOX01000002">
    <property type="protein sequence ID" value="TFJ87984.1"/>
    <property type="molecule type" value="Genomic_DNA"/>
</dbReference>
<evidence type="ECO:0000313" key="3">
    <source>
        <dbReference type="Proteomes" id="UP000355283"/>
    </source>
</evidence>
<feature type="compositionally biased region" description="Polar residues" evidence="1">
    <location>
        <begin position="165"/>
        <end position="179"/>
    </location>
</feature>
<feature type="region of interest" description="Disordered" evidence="1">
    <location>
        <begin position="20"/>
        <end position="114"/>
    </location>
</feature>
<feature type="compositionally biased region" description="Pro residues" evidence="1">
    <location>
        <begin position="243"/>
        <end position="252"/>
    </location>
</feature>
<keyword evidence="3" id="KW-1185">Reference proteome</keyword>
<reference evidence="2 3" key="1">
    <citation type="submission" date="2019-01" db="EMBL/GenBank/DDBJ databases">
        <title>Nuclear Genome Assembly of the Microalgal Biofuel strain Nannochloropsis salina CCMP1776.</title>
        <authorList>
            <person name="Hovde B."/>
        </authorList>
    </citation>
    <scope>NUCLEOTIDE SEQUENCE [LARGE SCALE GENOMIC DNA]</scope>
    <source>
        <strain evidence="2 3">CCMP1776</strain>
    </source>
</reference>
<name>A0A4D9DAE9_9STRA</name>
<sequence>MNDPSLSAVDSGFELKQRVERAGISEEGRGWSGLVESHRGRSREEVQTQGMAGGMEGMEGMEGREEGEEDTVVIDDDQRPLSIQRPSLLPGEPSSLTQNPLWPGPDEGTTDHGGVPCGGEEEIKTEGEEEATWDMLDDLPEIPPLCSIHASQSHALPATAPTEPLSPSRQAPSTLSSSPGGWCDVVKEVQDLPPPPSGPITTMFCWMYLDEWGNEFEYGPQAQLLLEREWRCGKTHALLLVSPPAPPCPSPPGESAHPPRTHRPHGAHATDEGPPRSYVVHFASPQANGVEEHVQSNRSTGTQRRVRRMTRGPKPSHGLGAVVRRWKGRWRRGQETLATLDADAVSSWTKQQALKIRVAFSQQRPTRADVVAVGQVVARTTETWAKGAIRRVSKEVQQHWLKQRQQQGEGRGRREGEEAQLQASEDCAGGKALPGFLPRWTSRSIVNIFIHVTRLVRSLEGRRDE</sequence>
<proteinExistence type="predicted"/>
<comment type="caution">
    <text evidence="2">The sequence shown here is derived from an EMBL/GenBank/DDBJ whole genome shotgun (WGS) entry which is preliminary data.</text>
</comment>
<feature type="compositionally biased region" description="Basic and acidic residues" evidence="1">
    <location>
        <begin position="20"/>
        <end position="29"/>
    </location>
</feature>